<dbReference type="OrthoDB" id="5338251at2"/>
<dbReference type="PROSITE" id="PS50931">
    <property type="entry name" value="HTH_LYSR"/>
    <property type="match status" value="1"/>
</dbReference>
<dbReference type="Pfam" id="PF00126">
    <property type="entry name" value="HTH_1"/>
    <property type="match status" value="1"/>
</dbReference>
<dbReference type="Gene3D" id="1.10.10.10">
    <property type="entry name" value="Winged helix-like DNA-binding domain superfamily/Winged helix DNA-binding domain"/>
    <property type="match status" value="1"/>
</dbReference>
<dbReference type="RefSeq" id="WP_106870966.1">
    <property type="nucleotide sequence ID" value="NZ_CP053841.1"/>
</dbReference>
<dbReference type="SUPFAM" id="SSF46785">
    <property type="entry name" value="Winged helix' DNA-binding domain"/>
    <property type="match status" value="1"/>
</dbReference>
<dbReference type="PANTHER" id="PTHR30419:SF8">
    <property type="entry name" value="NITROGEN ASSIMILATION TRANSCRIPTIONAL ACTIVATOR-RELATED"/>
    <property type="match status" value="1"/>
</dbReference>
<dbReference type="InterPro" id="IPR036390">
    <property type="entry name" value="WH_DNA-bd_sf"/>
</dbReference>
<dbReference type="PRINTS" id="PR00039">
    <property type="entry name" value="HTHLYSR"/>
</dbReference>
<dbReference type="InterPro" id="IPR036388">
    <property type="entry name" value="WH-like_DNA-bd_sf"/>
</dbReference>
<feature type="domain" description="HTH lysR-type" evidence="5">
    <location>
        <begin position="1"/>
        <end position="57"/>
    </location>
</feature>
<keyword evidence="7" id="KW-1185">Reference proteome</keyword>
<accession>A0A2P8R199</accession>
<dbReference type="Proteomes" id="UP000240535">
    <property type="component" value="Unassembled WGS sequence"/>
</dbReference>
<dbReference type="Gene3D" id="3.40.190.290">
    <property type="match status" value="1"/>
</dbReference>
<dbReference type="CDD" id="cd05466">
    <property type="entry name" value="PBP2_LTTR_substrate"/>
    <property type="match status" value="1"/>
</dbReference>
<comment type="similarity">
    <text evidence="1">Belongs to the LysR transcriptional regulatory family.</text>
</comment>
<evidence type="ECO:0000256" key="3">
    <source>
        <dbReference type="ARBA" id="ARBA00023125"/>
    </source>
</evidence>
<dbReference type="GO" id="GO:0005829">
    <property type="term" value="C:cytosol"/>
    <property type="evidence" value="ECO:0007669"/>
    <property type="project" value="TreeGrafter"/>
</dbReference>
<proteinExistence type="inferred from homology"/>
<dbReference type="GO" id="GO:0003677">
    <property type="term" value="F:DNA binding"/>
    <property type="evidence" value="ECO:0007669"/>
    <property type="project" value="UniProtKB-KW"/>
</dbReference>
<dbReference type="EMBL" id="PDHH01000003">
    <property type="protein sequence ID" value="PSM52269.1"/>
    <property type="molecule type" value="Genomic_DNA"/>
</dbReference>
<dbReference type="SUPFAM" id="SSF53850">
    <property type="entry name" value="Periplasmic binding protein-like II"/>
    <property type="match status" value="1"/>
</dbReference>
<gene>
    <name evidence="6" type="ORF">CQ405_04235</name>
</gene>
<protein>
    <submittedName>
        <fullName evidence="6">Transcriptional regulator</fullName>
    </submittedName>
</protein>
<dbReference type="AlphaFoldDB" id="A0A2P8R199"/>
<comment type="caution">
    <text evidence="6">The sequence shown here is derived from an EMBL/GenBank/DDBJ whole genome shotgun (WGS) entry which is preliminary data.</text>
</comment>
<keyword evidence="4" id="KW-0804">Transcription</keyword>
<dbReference type="InterPro" id="IPR050950">
    <property type="entry name" value="HTH-type_LysR_regulators"/>
</dbReference>
<dbReference type="Pfam" id="PF03466">
    <property type="entry name" value="LysR_substrate"/>
    <property type="match status" value="1"/>
</dbReference>
<organism evidence="6 7">
    <name type="scientific">Campylobacter blaseri</name>
    <dbReference type="NCBI Taxonomy" id="2042961"/>
    <lineage>
        <taxon>Bacteria</taxon>
        <taxon>Pseudomonadati</taxon>
        <taxon>Campylobacterota</taxon>
        <taxon>Epsilonproteobacteria</taxon>
        <taxon>Campylobacterales</taxon>
        <taxon>Campylobacteraceae</taxon>
        <taxon>Campylobacter</taxon>
    </lineage>
</organism>
<keyword evidence="3" id="KW-0238">DNA-binding</keyword>
<evidence type="ECO:0000313" key="6">
    <source>
        <dbReference type="EMBL" id="PSM52269.1"/>
    </source>
</evidence>
<evidence type="ECO:0000256" key="4">
    <source>
        <dbReference type="ARBA" id="ARBA00023163"/>
    </source>
</evidence>
<sequence>MNTRQMEFAVEVAKEKSFTVAAHNLKVTQPSLSQTILNLENELGVQIFDRKHNLALTYAGEIYISKAKVILNLQKNLKDEISELVCNKKTLKIAFSQIGYAFTYKDIINFCKRFPKINVKIVQLNSSIAIKRAILNSYIDFGIFTLPIETDEISYEIIKKEKTYLAVSLNHKLSKKFQNSNEKYPKIKLSSLKKEKFILPRDSQRTRGLIDKIFLKNNFKPKISCEVESFSIAIQMVISGLGICFINSQFITEDIKNSIKLFDIDEPDLDKTLVLAYKKDKKLSKIFFELLDIIKS</sequence>
<keyword evidence="2" id="KW-0805">Transcription regulation</keyword>
<reference evidence="7" key="1">
    <citation type="submission" date="2017-10" db="EMBL/GenBank/DDBJ databases">
        <title>Campylobacter species from seals.</title>
        <authorList>
            <person name="Gilbert M.J."/>
            <person name="Zomer A.L."/>
            <person name="Timmerman A.J."/>
            <person name="Duim B."/>
            <person name="Wagenaar J.A."/>
        </authorList>
    </citation>
    <scope>NUCLEOTIDE SEQUENCE [LARGE SCALE GENOMIC DNA]</scope>
    <source>
        <strain evidence="7">17S00004-5</strain>
    </source>
</reference>
<dbReference type="FunFam" id="1.10.10.10:FF:000001">
    <property type="entry name" value="LysR family transcriptional regulator"/>
    <property type="match status" value="1"/>
</dbReference>
<evidence type="ECO:0000256" key="2">
    <source>
        <dbReference type="ARBA" id="ARBA00023015"/>
    </source>
</evidence>
<evidence type="ECO:0000259" key="5">
    <source>
        <dbReference type="PROSITE" id="PS50931"/>
    </source>
</evidence>
<dbReference type="PANTHER" id="PTHR30419">
    <property type="entry name" value="HTH-TYPE TRANSCRIPTIONAL REGULATOR YBHD"/>
    <property type="match status" value="1"/>
</dbReference>
<dbReference type="GO" id="GO:0003700">
    <property type="term" value="F:DNA-binding transcription factor activity"/>
    <property type="evidence" value="ECO:0007669"/>
    <property type="project" value="InterPro"/>
</dbReference>
<evidence type="ECO:0000256" key="1">
    <source>
        <dbReference type="ARBA" id="ARBA00009437"/>
    </source>
</evidence>
<name>A0A2P8R199_9BACT</name>
<evidence type="ECO:0000313" key="7">
    <source>
        <dbReference type="Proteomes" id="UP000240535"/>
    </source>
</evidence>
<dbReference type="InterPro" id="IPR005119">
    <property type="entry name" value="LysR_subst-bd"/>
</dbReference>
<dbReference type="InterPro" id="IPR000847">
    <property type="entry name" value="LysR_HTH_N"/>
</dbReference>